<dbReference type="InterPro" id="IPR013785">
    <property type="entry name" value="Aldolase_TIM"/>
</dbReference>
<dbReference type="EC" id="3.6.1.55" evidence="12"/>
<feature type="domain" description="Nudix hydrolase" evidence="17">
    <location>
        <begin position="1"/>
        <end position="126"/>
    </location>
</feature>
<dbReference type="PANTHER" id="PTHR47707">
    <property type="entry name" value="8-OXO-DGTP DIPHOSPHATASE"/>
    <property type="match status" value="1"/>
</dbReference>
<dbReference type="CDD" id="cd00564">
    <property type="entry name" value="TMP_TenI"/>
    <property type="match status" value="1"/>
</dbReference>
<name>A0A944M6Q1_9GAMM</name>
<dbReference type="EMBL" id="JAHHGM010000002">
    <property type="protein sequence ID" value="MBT2987802.1"/>
    <property type="molecule type" value="Genomic_DNA"/>
</dbReference>
<evidence type="ECO:0000313" key="18">
    <source>
        <dbReference type="EMBL" id="MBT2987802.1"/>
    </source>
</evidence>
<dbReference type="NCBIfam" id="NF006530">
    <property type="entry name" value="PRK08999.1"/>
    <property type="match status" value="1"/>
</dbReference>
<dbReference type="GO" id="GO:0006281">
    <property type="term" value="P:DNA repair"/>
    <property type="evidence" value="ECO:0007669"/>
    <property type="project" value="UniProtKB-KW"/>
</dbReference>
<organism evidence="18 19">
    <name type="scientific">Candidatus Thiodiazotropha taylori</name>
    <dbReference type="NCBI Taxonomy" id="2792791"/>
    <lineage>
        <taxon>Bacteria</taxon>
        <taxon>Pseudomonadati</taxon>
        <taxon>Pseudomonadota</taxon>
        <taxon>Gammaproteobacteria</taxon>
        <taxon>Chromatiales</taxon>
        <taxon>Sedimenticolaceae</taxon>
        <taxon>Candidatus Thiodiazotropha</taxon>
    </lineage>
</organism>
<evidence type="ECO:0000256" key="13">
    <source>
        <dbReference type="ARBA" id="ARBA00040794"/>
    </source>
</evidence>
<keyword evidence="3" id="KW-0515">Mutator protein</keyword>
<keyword evidence="7 18" id="KW-0378">Hydrolase</keyword>
<dbReference type="Pfam" id="PF14815">
    <property type="entry name" value="NUDIX_4"/>
    <property type="match status" value="1"/>
</dbReference>
<dbReference type="Gene3D" id="3.90.79.10">
    <property type="entry name" value="Nucleoside Triphosphate Pyrophosphohydrolase"/>
    <property type="match status" value="1"/>
</dbReference>
<dbReference type="PANTHER" id="PTHR47707:SF1">
    <property type="entry name" value="NUDIX HYDROLASE FAMILY PROTEIN"/>
    <property type="match status" value="1"/>
</dbReference>
<dbReference type="FunFam" id="3.90.79.10:FF:000014">
    <property type="entry name" value="8-oxo-dGTP diphosphatase MutT"/>
    <property type="match status" value="1"/>
</dbReference>
<comment type="catalytic activity">
    <reaction evidence="11">
        <text>8-oxo-GTP + H2O = 8-oxo-GMP + diphosphate + H(+)</text>
        <dbReference type="Rhea" id="RHEA:67616"/>
        <dbReference type="ChEBI" id="CHEBI:15377"/>
        <dbReference type="ChEBI" id="CHEBI:15378"/>
        <dbReference type="ChEBI" id="CHEBI:33019"/>
        <dbReference type="ChEBI" id="CHEBI:143553"/>
        <dbReference type="ChEBI" id="CHEBI:145694"/>
    </reaction>
</comment>
<evidence type="ECO:0000256" key="10">
    <source>
        <dbReference type="ARBA" id="ARBA00035861"/>
    </source>
</evidence>
<evidence type="ECO:0000256" key="4">
    <source>
        <dbReference type="ARBA" id="ARBA00022705"/>
    </source>
</evidence>
<dbReference type="InterPro" id="IPR020476">
    <property type="entry name" value="Nudix_hydrolase"/>
</dbReference>
<dbReference type="GO" id="GO:0046872">
    <property type="term" value="F:metal ion binding"/>
    <property type="evidence" value="ECO:0007669"/>
    <property type="project" value="UniProtKB-KW"/>
</dbReference>
<dbReference type="GO" id="GO:0006260">
    <property type="term" value="P:DNA replication"/>
    <property type="evidence" value="ECO:0007669"/>
    <property type="project" value="UniProtKB-KW"/>
</dbReference>
<accession>A0A944M6Q1</accession>
<dbReference type="GO" id="GO:0044715">
    <property type="term" value="F:8-oxo-dGDP phosphatase activity"/>
    <property type="evidence" value="ECO:0007669"/>
    <property type="project" value="TreeGrafter"/>
</dbReference>
<dbReference type="PRINTS" id="PR00502">
    <property type="entry name" value="NUDIXFAMILY"/>
</dbReference>
<reference evidence="18 19" key="1">
    <citation type="submission" date="2021-05" db="EMBL/GenBank/DDBJ databases">
        <title>Genetic and Functional Diversity in Clade A Lucinid endosymbionts from the Bahamas.</title>
        <authorList>
            <person name="Giani N.M."/>
            <person name="Engel A.S."/>
            <person name="Campbell B.J."/>
        </authorList>
    </citation>
    <scope>NUCLEOTIDE SEQUENCE [LARGE SCALE GENOMIC DNA]</scope>
    <source>
        <strain evidence="18">LUC16012Gg_MoonRockCtena</strain>
    </source>
</reference>
<dbReference type="PROSITE" id="PS51462">
    <property type="entry name" value="NUDIX"/>
    <property type="match status" value="1"/>
</dbReference>
<evidence type="ECO:0000256" key="8">
    <source>
        <dbReference type="ARBA" id="ARBA00022842"/>
    </source>
</evidence>
<dbReference type="CDD" id="cd03425">
    <property type="entry name" value="NUDIX_MutT_NudA_like"/>
    <property type="match status" value="1"/>
</dbReference>
<evidence type="ECO:0000256" key="7">
    <source>
        <dbReference type="ARBA" id="ARBA00022801"/>
    </source>
</evidence>
<keyword evidence="5" id="KW-0479">Metal-binding</keyword>
<evidence type="ECO:0000256" key="9">
    <source>
        <dbReference type="ARBA" id="ARBA00023204"/>
    </source>
</evidence>
<dbReference type="GO" id="GO:0008413">
    <property type="term" value="F:8-oxo-7,8-dihydroguanosine triphosphate pyrophosphatase activity"/>
    <property type="evidence" value="ECO:0007669"/>
    <property type="project" value="TreeGrafter"/>
</dbReference>
<comment type="cofactor">
    <cofactor evidence="1">
        <name>Mg(2+)</name>
        <dbReference type="ChEBI" id="CHEBI:18420"/>
    </cofactor>
</comment>
<evidence type="ECO:0000259" key="17">
    <source>
        <dbReference type="PROSITE" id="PS51462"/>
    </source>
</evidence>
<dbReference type="InterPro" id="IPR047127">
    <property type="entry name" value="MutT-like"/>
</dbReference>
<evidence type="ECO:0000256" key="1">
    <source>
        <dbReference type="ARBA" id="ARBA00001946"/>
    </source>
</evidence>
<dbReference type="AlphaFoldDB" id="A0A944M6Q1"/>
<dbReference type="InterPro" id="IPR020084">
    <property type="entry name" value="NUDIX_hydrolase_CS"/>
</dbReference>
<dbReference type="InterPro" id="IPR015797">
    <property type="entry name" value="NUDIX_hydrolase-like_dom_sf"/>
</dbReference>
<comment type="catalytic activity">
    <reaction evidence="10">
        <text>8-oxo-dGTP + H2O = 8-oxo-dGMP + diphosphate + H(+)</text>
        <dbReference type="Rhea" id="RHEA:31575"/>
        <dbReference type="ChEBI" id="CHEBI:15377"/>
        <dbReference type="ChEBI" id="CHEBI:15378"/>
        <dbReference type="ChEBI" id="CHEBI:33019"/>
        <dbReference type="ChEBI" id="CHEBI:63224"/>
        <dbReference type="ChEBI" id="CHEBI:77896"/>
        <dbReference type="EC" id="3.6.1.55"/>
    </reaction>
</comment>
<keyword evidence="8" id="KW-0460">Magnesium</keyword>
<evidence type="ECO:0000256" key="6">
    <source>
        <dbReference type="ARBA" id="ARBA00022763"/>
    </source>
</evidence>
<dbReference type="PROSITE" id="PS00893">
    <property type="entry name" value="NUDIX_BOX"/>
    <property type="match status" value="1"/>
</dbReference>
<comment type="similarity">
    <text evidence="2">Belongs to the Nudix hydrolase family.</text>
</comment>
<keyword evidence="6" id="KW-0227">DNA damage</keyword>
<evidence type="ECO:0000256" key="12">
    <source>
        <dbReference type="ARBA" id="ARBA00038905"/>
    </source>
</evidence>
<evidence type="ECO:0000256" key="11">
    <source>
        <dbReference type="ARBA" id="ARBA00036904"/>
    </source>
</evidence>
<keyword evidence="9" id="KW-0234">DNA repair</keyword>
<dbReference type="Gene3D" id="3.20.20.70">
    <property type="entry name" value="Aldolase class I"/>
    <property type="match status" value="1"/>
</dbReference>
<evidence type="ECO:0000256" key="16">
    <source>
        <dbReference type="ARBA" id="ARBA00042798"/>
    </source>
</evidence>
<proteinExistence type="inferred from homology"/>
<dbReference type="SUPFAM" id="SSF51391">
    <property type="entry name" value="Thiamin phosphate synthase"/>
    <property type="match status" value="1"/>
</dbReference>
<dbReference type="SUPFAM" id="SSF55811">
    <property type="entry name" value="Nudix"/>
    <property type="match status" value="1"/>
</dbReference>
<evidence type="ECO:0000256" key="14">
    <source>
        <dbReference type="ARBA" id="ARBA00041592"/>
    </source>
</evidence>
<dbReference type="GO" id="GO:0009228">
    <property type="term" value="P:thiamine biosynthetic process"/>
    <property type="evidence" value="ECO:0007669"/>
    <property type="project" value="UniProtKB-KW"/>
</dbReference>
<evidence type="ECO:0000313" key="19">
    <source>
        <dbReference type="Proteomes" id="UP000770889"/>
    </source>
</evidence>
<keyword evidence="4" id="KW-0235">DNA replication</keyword>
<comment type="caution">
    <text evidence="18">The sequence shown here is derived from an EMBL/GenBank/DDBJ whole genome shotgun (WGS) entry which is preliminary data.</text>
</comment>
<sequence>MIHVAAAAIFDAEGRVLVTRRADHLHQGGLWEFPGGKREPGESIEQALARELDEELGILPLAYDPLIRIRHSYGDRRLLLEFFRVTRYQGRARGLEAQPLKWLLPSEMDPHRFPAADRPVITALRLPSRYLITGENAKQAKSFLRRLDRSLEQGVGIVQLRAHGLADEGYRELLSASLTRCRLQGARLIVNRPQGVVDWLGTADGIHFTARQLMSLGCRPPGAGLLGASCHSPEELMRAVQLQLDYALLSPVEKTPSHPQATTLGWRRFAEWVDEVNIPVYALGGMHPDSLSQAKRAGAQGIAGISTFWVINP</sequence>
<dbReference type="Pfam" id="PF02581">
    <property type="entry name" value="TMP-TENI"/>
    <property type="match status" value="1"/>
</dbReference>
<dbReference type="GO" id="GO:0035539">
    <property type="term" value="F:8-oxo-7,8-dihydrodeoxyguanosine triphosphate pyrophosphatase activity"/>
    <property type="evidence" value="ECO:0007669"/>
    <property type="project" value="UniProtKB-EC"/>
</dbReference>
<evidence type="ECO:0000256" key="5">
    <source>
        <dbReference type="ARBA" id="ARBA00022723"/>
    </source>
</evidence>
<dbReference type="InterPro" id="IPR029119">
    <property type="entry name" value="MutY_C"/>
</dbReference>
<dbReference type="InterPro" id="IPR036206">
    <property type="entry name" value="ThiamineP_synth_sf"/>
</dbReference>
<dbReference type="InterPro" id="IPR000086">
    <property type="entry name" value="NUDIX_hydrolase_dom"/>
</dbReference>
<protein>
    <recommendedName>
        <fullName evidence="13">8-oxo-dGTP diphosphatase</fullName>
        <ecNumber evidence="12">3.6.1.55</ecNumber>
    </recommendedName>
    <alternativeName>
        <fullName evidence="16">7,8-dihydro-8-oxoguanine-triphosphatase</fullName>
    </alternativeName>
    <alternativeName>
        <fullName evidence="15">Mutator protein MutT</fullName>
    </alternativeName>
    <alternativeName>
        <fullName evidence="14">dGTP pyrophosphohydrolase</fullName>
    </alternativeName>
</protein>
<dbReference type="Proteomes" id="UP000770889">
    <property type="component" value="Unassembled WGS sequence"/>
</dbReference>
<evidence type="ECO:0000256" key="2">
    <source>
        <dbReference type="ARBA" id="ARBA00005582"/>
    </source>
</evidence>
<evidence type="ECO:0000256" key="15">
    <source>
        <dbReference type="ARBA" id="ARBA00041979"/>
    </source>
</evidence>
<evidence type="ECO:0000256" key="3">
    <source>
        <dbReference type="ARBA" id="ARBA00022457"/>
    </source>
</evidence>
<gene>
    <name evidence="18" type="ORF">KME65_02465</name>
</gene>
<dbReference type="InterPro" id="IPR022998">
    <property type="entry name" value="ThiamineP_synth_TenI"/>
</dbReference>
<dbReference type="GO" id="GO:0044716">
    <property type="term" value="F:8-oxo-GDP phosphatase activity"/>
    <property type="evidence" value="ECO:0007669"/>
    <property type="project" value="TreeGrafter"/>
</dbReference>